<dbReference type="InterPro" id="IPR000014">
    <property type="entry name" value="PAS"/>
</dbReference>
<dbReference type="InterPro" id="IPR035965">
    <property type="entry name" value="PAS-like_dom_sf"/>
</dbReference>
<name>A0A4Q0ZCB6_9BACT</name>
<dbReference type="PANTHER" id="PTHR46663:SF2">
    <property type="entry name" value="GGDEF DOMAIN-CONTAINING PROTEIN"/>
    <property type="match status" value="1"/>
</dbReference>
<dbReference type="SUPFAM" id="SSF55073">
    <property type="entry name" value="Nucleotide cyclase"/>
    <property type="match status" value="1"/>
</dbReference>
<protein>
    <recommendedName>
        <fullName evidence="1">GGDEF domain-containing protein</fullName>
    </recommendedName>
</protein>
<sequence>MLTSIILPIICNKYNISCILFKKDFKIVEFTDNLKDFLSISDELEINKDVRDSFWEFVGLEEKLEELYDNKKNYLHIPMLIKKDIFYDINIETFITKNEEKLFIAIFTRQSSHSISYSKMIQNINQENLKYEYEKQSIQNNQIYFNLINQKLISFHIDLKGIITNVNKACIDFFGLKETGMIGEHFSNFFFSRELKISSTEVSNILRAVSLEGIDIFFHADVIPVKLDKNKSENIVICQDITHLKKIESELEYAVNHDILTGLPNRLMLTKKIEELILKNKELKKPFALCFIDLNKFKNVNDEYGHNVGDMLLKHVGEVLSNVIREEDIIARIGGDEFVILFEEFESEEYLDKTLKRIEKISKKTPLLYNENLTIPLSFSLGVSIYPKDAEDMETLLNIADEKMYKNKGVRV</sequence>
<dbReference type="OrthoDB" id="9812260at2"/>
<reference evidence="2 3" key="1">
    <citation type="submission" date="2017-10" db="EMBL/GenBank/DDBJ databases">
        <title>Genomics of the genus Arcobacter.</title>
        <authorList>
            <person name="Perez-Cataluna A."/>
            <person name="Figueras M.J."/>
        </authorList>
    </citation>
    <scope>NUCLEOTIDE SEQUENCE [LARGE SCALE GENOMIC DNA]</scope>
    <source>
        <strain evidence="2 3">F26</strain>
    </source>
</reference>
<dbReference type="Gene3D" id="3.30.450.20">
    <property type="entry name" value="PAS domain"/>
    <property type="match status" value="1"/>
</dbReference>
<feature type="domain" description="GGDEF" evidence="1">
    <location>
        <begin position="285"/>
        <end position="412"/>
    </location>
</feature>
<dbReference type="NCBIfam" id="TIGR00229">
    <property type="entry name" value="sensory_box"/>
    <property type="match status" value="1"/>
</dbReference>
<proteinExistence type="predicted"/>
<dbReference type="SUPFAM" id="SSF55785">
    <property type="entry name" value="PYP-like sensor domain (PAS domain)"/>
    <property type="match status" value="1"/>
</dbReference>
<dbReference type="PANTHER" id="PTHR46663">
    <property type="entry name" value="DIGUANYLATE CYCLASE DGCT-RELATED"/>
    <property type="match status" value="1"/>
</dbReference>
<dbReference type="Pfam" id="PF13426">
    <property type="entry name" value="PAS_9"/>
    <property type="match status" value="1"/>
</dbReference>
<dbReference type="NCBIfam" id="TIGR00254">
    <property type="entry name" value="GGDEF"/>
    <property type="match status" value="1"/>
</dbReference>
<accession>A0A4Q0ZCB6</accession>
<gene>
    <name evidence="2" type="ORF">CRU90_07585</name>
</gene>
<dbReference type="Pfam" id="PF00990">
    <property type="entry name" value="GGDEF"/>
    <property type="match status" value="1"/>
</dbReference>
<dbReference type="Proteomes" id="UP000290870">
    <property type="component" value="Unassembled WGS sequence"/>
</dbReference>
<dbReference type="InterPro" id="IPR029787">
    <property type="entry name" value="Nucleotide_cyclase"/>
</dbReference>
<evidence type="ECO:0000313" key="3">
    <source>
        <dbReference type="Proteomes" id="UP000290870"/>
    </source>
</evidence>
<evidence type="ECO:0000259" key="1">
    <source>
        <dbReference type="PROSITE" id="PS50887"/>
    </source>
</evidence>
<dbReference type="PROSITE" id="PS50887">
    <property type="entry name" value="GGDEF"/>
    <property type="match status" value="1"/>
</dbReference>
<dbReference type="Gene3D" id="3.30.70.270">
    <property type="match status" value="1"/>
</dbReference>
<dbReference type="AlphaFoldDB" id="A0A4Q0ZCB6"/>
<dbReference type="SMART" id="SM00267">
    <property type="entry name" value="GGDEF"/>
    <property type="match status" value="1"/>
</dbReference>
<dbReference type="InterPro" id="IPR043128">
    <property type="entry name" value="Rev_trsase/Diguanyl_cyclase"/>
</dbReference>
<dbReference type="CDD" id="cd01949">
    <property type="entry name" value="GGDEF"/>
    <property type="match status" value="1"/>
</dbReference>
<dbReference type="InterPro" id="IPR052163">
    <property type="entry name" value="DGC-Regulatory_Protein"/>
</dbReference>
<comment type="caution">
    <text evidence="2">The sequence shown here is derived from an EMBL/GenBank/DDBJ whole genome shotgun (WGS) entry which is preliminary data.</text>
</comment>
<evidence type="ECO:0000313" key="2">
    <source>
        <dbReference type="EMBL" id="RXJ83927.1"/>
    </source>
</evidence>
<dbReference type="InterPro" id="IPR000160">
    <property type="entry name" value="GGDEF_dom"/>
</dbReference>
<dbReference type="EMBL" id="PDJZ01000007">
    <property type="protein sequence ID" value="RXJ83927.1"/>
    <property type="molecule type" value="Genomic_DNA"/>
</dbReference>
<dbReference type="RefSeq" id="WP_128986684.1">
    <property type="nucleotide sequence ID" value="NZ_PDJZ01000007.1"/>
</dbReference>
<organism evidence="2 3">
    <name type="scientific">Arcobacter cloacae</name>
    <dbReference type="NCBI Taxonomy" id="1054034"/>
    <lineage>
        <taxon>Bacteria</taxon>
        <taxon>Pseudomonadati</taxon>
        <taxon>Campylobacterota</taxon>
        <taxon>Epsilonproteobacteria</taxon>
        <taxon>Campylobacterales</taxon>
        <taxon>Arcobacteraceae</taxon>
        <taxon>Arcobacter</taxon>
    </lineage>
</organism>